<protein>
    <submittedName>
        <fullName evidence="1">Uncharacterized protein</fullName>
    </submittedName>
</protein>
<dbReference type="RefSeq" id="WP_185138339.1">
    <property type="nucleotide sequence ID" value="NZ_JACJVR010000090.1"/>
</dbReference>
<reference evidence="1 2" key="1">
    <citation type="submission" date="2020-08" db="EMBL/GenBank/DDBJ databases">
        <title>Cohnella phylogeny.</title>
        <authorList>
            <person name="Dunlap C."/>
        </authorList>
    </citation>
    <scope>NUCLEOTIDE SEQUENCE [LARGE SCALE GENOMIC DNA]</scope>
    <source>
        <strain evidence="1 2">DSM 25239</strain>
    </source>
</reference>
<organism evidence="1 2">
    <name type="scientific">Cohnella xylanilytica</name>
    <dbReference type="NCBI Taxonomy" id="557555"/>
    <lineage>
        <taxon>Bacteria</taxon>
        <taxon>Bacillati</taxon>
        <taxon>Bacillota</taxon>
        <taxon>Bacilli</taxon>
        <taxon>Bacillales</taxon>
        <taxon>Paenibacillaceae</taxon>
        <taxon>Cohnella</taxon>
    </lineage>
</organism>
<proteinExistence type="predicted"/>
<accession>A0A841U3M8</accession>
<evidence type="ECO:0000313" key="1">
    <source>
        <dbReference type="EMBL" id="MBB6694369.1"/>
    </source>
</evidence>
<dbReference type="AlphaFoldDB" id="A0A841U3M8"/>
<evidence type="ECO:0000313" key="2">
    <source>
        <dbReference type="Proteomes" id="UP000553776"/>
    </source>
</evidence>
<name>A0A841U3M8_9BACL</name>
<gene>
    <name evidence="1" type="ORF">H7B90_23515</name>
</gene>
<keyword evidence="2" id="KW-1185">Reference proteome</keyword>
<comment type="caution">
    <text evidence="1">The sequence shown here is derived from an EMBL/GenBank/DDBJ whole genome shotgun (WGS) entry which is preliminary data.</text>
</comment>
<sequence length="503" mass="54560">MASATSPGYDLSVRQALRGKGVSDSDIGYNKATGYVTVGGQNFLKPAKAYSGTSFTDQNSFNSAWNDYQKAKTQPMTTATPSYTPATTATPTVLQYNPYNTNNPYDSQYSELLSSLLNQARNPTPVSVSDIYNSPQYAAQQAQAQRQAQQGIRAAQEAMGASGFGRSTALAERAQGIQNDANAYLETQVLPQLMSQAQNERQQQLQNQLTLLNQLQSAQGVYDNRYNNAQDLALQKGQLTGSYLDPSVSSLIGQILQEKQNYGSAQDATSRQQANVNANALRSQLAALGVDPSLFGANQTLAQAQANMSRAGTQTLAARNQQFDQDVTMAELTGRLPDGTPTNAYQQQQLANLWTVAEQTGVIPNELADMYGIPRGTQTQAAKQFALNYALDEQRTNASIANQEAQTALDYQRYNDSLWNPQGATSTSGLTPNQAYDAIRSQYLVTDPDTKKSYITKNKDERKNMIAQIIALGMPDAQTDQLAAALGITSKEWQDVTGVPLGE</sequence>
<dbReference type="EMBL" id="JACJVR010000090">
    <property type="protein sequence ID" value="MBB6694369.1"/>
    <property type="molecule type" value="Genomic_DNA"/>
</dbReference>
<dbReference type="Proteomes" id="UP000553776">
    <property type="component" value="Unassembled WGS sequence"/>
</dbReference>